<dbReference type="Proteomes" id="UP001597073">
    <property type="component" value="Unassembled WGS sequence"/>
</dbReference>
<dbReference type="EMBL" id="JBHTIA010000003">
    <property type="protein sequence ID" value="MFD0764499.1"/>
    <property type="molecule type" value="Genomic_DNA"/>
</dbReference>
<evidence type="ECO:0000313" key="2">
    <source>
        <dbReference type="EMBL" id="MFD0764499.1"/>
    </source>
</evidence>
<name>A0ABW2ZE98_9SPHI</name>
<accession>A0ABW2ZE98</accession>
<keyword evidence="1" id="KW-0732">Signal</keyword>
<proteinExistence type="predicted"/>
<organism evidence="2 3">
    <name type="scientific">Mucilaginibacter lutimaris</name>
    <dbReference type="NCBI Taxonomy" id="931629"/>
    <lineage>
        <taxon>Bacteria</taxon>
        <taxon>Pseudomonadati</taxon>
        <taxon>Bacteroidota</taxon>
        <taxon>Sphingobacteriia</taxon>
        <taxon>Sphingobacteriales</taxon>
        <taxon>Sphingobacteriaceae</taxon>
        <taxon>Mucilaginibacter</taxon>
    </lineage>
</organism>
<comment type="caution">
    <text evidence="2">The sequence shown here is derived from an EMBL/GenBank/DDBJ whole genome shotgun (WGS) entry which is preliminary data.</text>
</comment>
<reference evidence="3" key="1">
    <citation type="journal article" date="2019" name="Int. J. Syst. Evol. Microbiol.">
        <title>The Global Catalogue of Microorganisms (GCM) 10K type strain sequencing project: providing services to taxonomists for standard genome sequencing and annotation.</title>
        <authorList>
            <consortium name="The Broad Institute Genomics Platform"/>
            <consortium name="The Broad Institute Genome Sequencing Center for Infectious Disease"/>
            <person name="Wu L."/>
            <person name="Ma J."/>
        </authorList>
    </citation>
    <scope>NUCLEOTIDE SEQUENCE [LARGE SCALE GENOMIC DNA]</scope>
    <source>
        <strain evidence="3">CCUG 60742</strain>
    </source>
</reference>
<gene>
    <name evidence="2" type="ORF">ACFQZI_06520</name>
</gene>
<protein>
    <submittedName>
        <fullName evidence="2">Uncharacterized protein</fullName>
    </submittedName>
</protein>
<feature type="signal peptide" evidence="1">
    <location>
        <begin position="1"/>
        <end position="17"/>
    </location>
</feature>
<feature type="chain" id="PRO_5045889870" evidence="1">
    <location>
        <begin position="18"/>
        <end position="89"/>
    </location>
</feature>
<dbReference type="RefSeq" id="WP_377140021.1">
    <property type="nucleotide sequence ID" value="NZ_JBHTIA010000003.1"/>
</dbReference>
<sequence>MLLLLILSAALSFTLFRQPADQKVKTAVKGPAVVSDGFGKIMQAAGRIGETIELKHTVDSLTAKKQLGPADSVLLDSVLDRLQQIQTIK</sequence>
<keyword evidence="3" id="KW-1185">Reference proteome</keyword>
<evidence type="ECO:0000256" key="1">
    <source>
        <dbReference type="SAM" id="SignalP"/>
    </source>
</evidence>
<evidence type="ECO:0000313" key="3">
    <source>
        <dbReference type="Proteomes" id="UP001597073"/>
    </source>
</evidence>